<keyword evidence="3" id="KW-0540">Nuclease</keyword>
<evidence type="ECO:0000256" key="8">
    <source>
        <dbReference type="ARBA" id="ARBA00023242"/>
    </source>
</evidence>
<keyword evidence="4" id="KW-0227">DNA damage</keyword>
<dbReference type="EMBL" id="JAGGNH010000002">
    <property type="protein sequence ID" value="KAJ0983270.1"/>
    <property type="molecule type" value="Genomic_DNA"/>
</dbReference>
<dbReference type="OrthoDB" id="47785at2759"/>
<keyword evidence="13" id="KW-1133">Transmembrane helix</keyword>
<dbReference type="GO" id="GO:0006281">
    <property type="term" value="P:DNA repair"/>
    <property type="evidence" value="ECO:0007669"/>
    <property type="project" value="UniProtKB-KW"/>
</dbReference>
<evidence type="ECO:0000256" key="5">
    <source>
        <dbReference type="ARBA" id="ARBA00022801"/>
    </source>
</evidence>
<feature type="binding site" evidence="10">
    <location>
        <position position="301"/>
    </location>
    <ligand>
        <name>substrate</name>
    </ligand>
</feature>
<dbReference type="InterPro" id="IPR010347">
    <property type="entry name" value="Tdp1"/>
</dbReference>
<feature type="active site" description="Proton donor/acceptor" evidence="9">
    <location>
        <position position="527"/>
    </location>
</feature>
<feature type="region of interest" description="Disordered" evidence="12">
    <location>
        <begin position="956"/>
        <end position="978"/>
    </location>
</feature>
<keyword evidence="16" id="KW-1185">Reference proteome</keyword>
<dbReference type="GO" id="GO:0003697">
    <property type="term" value="F:single-stranded DNA binding"/>
    <property type="evidence" value="ECO:0007669"/>
    <property type="project" value="TreeGrafter"/>
</dbReference>
<dbReference type="GO" id="GO:0005634">
    <property type="term" value="C:nucleus"/>
    <property type="evidence" value="ECO:0007669"/>
    <property type="project" value="UniProtKB-SubCell"/>
</dbReference>
<dbReference type="PANTHER" id="PTHR12415">
    <property type="entry name" value="TYROSYL-DNA PHOSPHODIESTERASE 1"/>
    <property type="match status" value="1"/>
</dbReference>
<dbReference type="PANTHER" id="PTHR12415:SF0">
    <property type="entry name" value="TYROSYL-DNA PHOSPHODIESTERASE 1"/>
    <property type="match status" value="1"/>
</dbReference>
<dbReference type="GO" id="GO:0003690">
    <property type="term" value="F:double-stranded DNA binding"/>
    <property type="evidence" value="ECO:0007669"/>
    <property type="project" value="TreeGrafter"/>
</dbReference>
<evidence type="ECO:0000256" key="7">
    <source>
        <dbReference type="ARBA" id="ARBA00023204"/>
    </source>
</evidence>
<feature type="transmembrane region" description="Helical" evidence="13">
    <location>
        <begin position="761"/>
        <end position="781"/>
    </location>
</feature>
<dbReference type="Gene3D" id="2.60.200.20">
    <property type="match status" value="1"/>
</dbReference>
<evidence type="ECO:0000256" key="6">
    <source>
        <dbReference type="ARBA" id="ARBA00022839"/>
    </source>
</evidence>
<dbReference type="InterPro" id="IPR025315">
    <property type="entry name" value="DUF4220"/>
</dbReference>
<keyword evidence="8" id="KW-0539">Nucleus</keyword>
<dbReference type="GO" id="GO:0017005">
    <property type="term" value="F:3'-tyrosyl-DNA phosphodiesterase activity"/>
    <property type="evidence" value="ECO:0007669"/>
    <property type="project" value="TreeGrafter"/>
</dbReference>
<keyword evidence="13" id="KW-0472">Membrane</keyword>
<comment type="subcellular location">
    <subcellularLocation>
        <location evidence="1">Nucleus</location>
    </subcellularLocation>
</comment>
<name>A0A9D5D0J1_9LILI</name>
<dbReference type="GO" id="GO:0004527">
    <property type="term" value="F:exonuclease activity"/>
    <property type="evidence" value="ECO:0007669"/>
    <property type="project" value="UniProtKB-KW"/>
</dbReference>
<sequence length="978" mass="108678">MAATPVKIGLLVPLQSGLVVDKSISEISIYEGANIIGRNNLDVADKRVSREHVSLQTSPDGSAELVVKGSNPLVLKSGNLRKKLYTGEKVALHHGDILELIPGSHCFKYELVGSKQASSSRTCTNFTSKGKRASMEEALPVKKHRQVDGTEAIAGALQDKHGSISLINSSSIKSDSQAELASSLDSCDGLEAIRRFHVSEDRESLIFRLMHVQGLPAWANSSSVTIKDVIQGDVLVAILSNYMVDIDWLLSACPTMKKIPHVLVLHGESGATVEHIKKNKPPNWILHKPPLPISYGTHHSKAMLLVYPKGLRVVVHTANLIFVDWNNKTQGLWMQDFPWKDHKSGMGSPFENDLVDYLNVLKWPEFSVNLPNVGDININASFFRKFDYSNAAVRLIASVPGYHAGPNLKKWGHMKLRNILGDCVFDKEFHKSPLVYQFSSLGSLDEKWLSELLFSMSSGVSHDKSPLGIGKPLIIWPTVEDVRCSLEGYAAGSAIPSPQKNVEKEFLNKYWAKWKATHVGRCHAMPHIKTYVRYNGQNLAWFLLTSANLSKAAWGALQKNNSQLMIRSYELGVLFLPTAIQKHGSVFSCTGNSNLKKGGRVPPANGDDFKSKLVTLCWKGNGRTDSSTEVIQLPVPYQLPPQPYTSEDVPWSWDRRYTKKDLVLVTCGVSLFGTKMGDMSSKAKALIKWLDTDAGILARIEALVVISGALMTFLALFGSYRRRSRSSAIKYSLWAAYTVTDSISAYTIGLMQTASFRNQLFVLWSAFLIIVRCGTHSISAFSIQDNDNGLSNLLHLALLGVYASFIYNSYFQLTSFWVPVEIFWVVCMVKIFERAFVFELVRKPNASMVNTKLVSDYMHYEHELSNEDEVDPALMKGYKYLVIGEDEEDVKIGPPDYLMKLMLENAAVAYEVVTVEKIWRCPGRVLKNSQAARDVCLSFACSAPAFHFGYPGAGGSPKTVEAHPRRTLGRSQENFRGD</sequence>
<reference evidence="15" key="2">
    <citation type="journal article" date="2022" name="Hortic Res">
        <title>The genome of Dioscorea zingiberensis sheds light on the biosynthesis, origin and evolution of the medicinally important diosgenin saponins.</title>
        <authorList>
            <person name="Li Y."/>
            <person name="Tan C."/>
            <person name="Li Z."/>
            <person name="Guo J."/>
            <person name="Li S."/>
            <person name="Chen X."/>
            <person name="Wang C."/>
            <person name="Dai X."/>
            <person name="Yang H."/>
            <person name="Song W."/>
            <person name="Hou L."/>
            <person name="Xu J."/>
            <person name="Tong Z."/>
            <person name="Xu A."/>
            <person name="Yuan X."/>
            <person name="Wang W."/>
            <person name="Yang Q."/>
            <person name="Chen L."/>
            <person name="Sun Z."/>
            <person name="Wang K."/>
            <person name="Pan B."/>
            <person name="Chen J."/>
            <person name="Bao Y."/>
            <person name="Liu F."/>
            <person name="Qi X."/>
            <person name="Gang D.R."/>
            <person name="Wen J."/>
            <person name="Li J."/>
        </authorList>
    </citation>
    <scope>NUCLEOTIDE SEQUENCE</scope>
    <source>
        <strain evidence="15">Dzin_1.0</strain>
    </source>
</reference>
<dbReference type="SUPFAM" id="SSF56024">
    <property type="entry name" value="Phospholipase D/nuclease"/>
    <property type="match status" value="2"/>
</dbReference>
<dbReference type="Pfam" id="PF06087">
    <property type="entry name" value="Tyr-DNA_phospho"/>
    <property type="match status" value="1"/>
</dbReference>
<dbReference type="FunFam" id="3.30.870.10:FF:000031">
    <property type="entry name" value="Tyrosyl-DNA phosphodiesterase 1"/>
    <property type="match status" value="1"/>
</dbReference>
<evidence type="ECO:0000256" key="2">
    <source>
        <dbReference type="ARBA" id="ARBA00010205"/>
    </source>
</evidence>
<evidence type="ECO:0000256" key="13">
    <source>
        <dbReference type="SAM" id="Phobius"/>
    </source>
</evidence>
<evidence type="ECO:0000256" key="9">
    <source>
        <dbReference type="PIRSR" id="PIRSR610347-1"/>
    </source>
</evidence>
<evidence type="ECO:0000313" key="16">
    <source>
        <dbReference type="Proteomes" id="UP001085076"/>
    </source>
</evidence>
<keyword evidence="13" id="KW-0812">Transmembrane</keyword>
<feature type="transmembrane region" description="Helical" evidence="13">
    <location>
        <begin position="793"/>
        <end position="810"/>
    </location>
</feature>
<proteinExistence type="inferred from homology"/>
<dbReference type="Pfam" id="PF13968">
    <property type="entry name" value="DUF4220"/>
    <property type="match status" value="1"/>
</dbReference>
<accession>A0A9D5D0J1</accession>
<keyword evidence="5" id="KW-0378">Hydrolase</keyword>
<evidence type="ECO:0000259" key="14">
    <source>
        <dbReference type="Pfam" id="PF13968"/>
    </source>
</evidence>
<feature type="transmembrane region" description="Helical" evidence="13">
    <location>
        <begin position="822"/>
        <end position="841"/>
    </location>
</feature>
<dbReference type="CDD" id="cd09122">
    <property type="entry name" value="PLDc_Tdp1_1"/>
    <property type="match status" value="1"/>
</dbReference>
<evidence type="ECO:0000256" key="10">
    <source>
        <dbReference type="PIRSR" id="PIRSR610347-2"/>
    </source>
</evidence>
<feature type="domain" description="DUF4220" evidence="14">
    <location>
        <begin position="734"/>
        <end position="941"/>
    </location>
</feature>
<dbReference type="CDD" id="cd22671">
    <property type="entry name" value="FHA_APTX-like"/>
    <property type="match status" value="1"/>
</dbReference>
<feature type="active site" description="Nucleophile" evidence="9">
    <location>
        <position position="299"/>
    </location>
</feature>
<dbReference type="Proteomes" id="UP001085076">
    <property type="component" value="Miscellaneous, Linkage group lg02"/>
</dbReference>
<reference evidence="15" key="1">
    <citation type="submission" date="2021-03" db="EMBL/GenBank/DDBJ databases">
        <authorList>
            <person name="Li Z."/>
            <person name="Yang C."/>
        </authorList>
    </citation>
    <scope>NUCLEOTIDE SEQUENCE</scope>
    <source>
        <strain evidence="15">Dzin_1.0</strain>
        <tissue evidence="15">Leaf</tissue>
    </source>
</reference>
<gene>
    <name evidence="15" type="ORF">J5N97_011525</name>
</gene>
<feature type="site" description="Interaction with DNA" evidence="11">
    <location>
        <position position="550"/>
    </location>
</feature>
<dbReference type="AlphaFoldDB" id="A0A9D5D0J1"/>
<dbReference type="Gene3D" id="3.30.870.10">
    <property type="entry name" value="Endonuclease Chain A"/>
    <property type="match status" value="2"/>
</dbReference>
<feature type="transmembrane region" description="Helical" evidence="13">
    <location>
        <begin position="696"/>
        <end position="719"/>
    </location>
</feature>
<comment type="caution">
    <text evidence="15">The sequence shown here is derived from an EMBL/GenBank/DDBJ whole genome shotgun (WGS) entry which is preliminary data.</text>
</comment>
<dbReference type="InterPro" id="IPR008984">
    <property type="entry name" value="SMAD_FHA_dom_sf"/>
</dbReference>
<evidence type="ECO:0000256" key="11">
    <source>
        <dbReference type="PIRSR" id="PIRSR610347-3"/>
    </source>
</evidence>
<evidence type="ECO:0000256" key="1">
    <source>
        <dbReference type="ARBA" id="ARBA00004123"/>
    </source>
</evidence>
<evidence type="ECO:0000313" key="15">
    <source>
        <dbReference type="EMBL" id="KAJ0983270.1"/>
    </source>
</evidence>
<protein>
    <recommendedName>
        <fullName evidence="14">DUF4220 domain-containing protein</fullName>
    </recommendedName>
</protein>
<feature type="transmembrane region" description="Helical" evidence="13">
    <location>
        <begin position="731"/>
        <end position="749"/>
    </location>
</feature>
<organism evidence="15 16">
    <name type="scientific">Dioscorea zingiberensis</name>
    <dbReference type="NCBI Taxonomy" id="325984"/>
    <lineage>
        <taxon>Eukaryota</taxon>
        <taxon>Viridiplantae</taxon>
        <taxon>Streptophyta</taxon>
        <taxon>Embryophyta</taxon>
        <taxon>Tracheophyta</taxon>
        <taxon>Spermatophyta</taxon>
        <taxon>Magnoliopsida</taxon>
        <taxon>Liliopsida</taxon>
        <taxon>Dioscoreales</taxon>
        <taxon>Dioscoreaceae</taxon>
        <taxon>Dioscorea</taxon>
    </lineage>
</organism>
<dbReference type="FunFam" id="3.30.870.10:FF:000028">
    <property type="entry name" value="Tyrosyl-DNA phosphodiesterase 1"/>
    <property type="match status" value="1"/>
</dbReference>
<keyword evidence="7" id="KW-0234">DNA repair</keyword>
<keyword evidence="6" id="KW-0269">Exonuclease</keyword>
<feature type="binding site" evidence="10">
    <location>
        <position position="529"/>
    </location>
    <ligand>
        <name>substrate</name>
    </ligand>
</feature>
<evidence type="ECO:0000256" key="4">
    <source>
        <dbReference type="ARBA" id="ARBA00022763"/>
    </source>
</evidence>
<dbReference type="SUPFAM" id="SSF49879">
    <property type="entry name" value="SMAD/FHA domain"/>
    <property type="match status" value="1"/>
</dbReference>
<evidence type="ECO:0000256" key="12">
    <source>
        <dbReference type="SAM" id="MobiDB-lite"/>
    </source>
</evidence>
<evidence type="ECO:0000256" key="3">
    <source>
        <dbReference type="ARBA" id="ARBA00022722"/>
    </source>
</evidence>
<comment type="similarity">
    <text evidence="2">Belongs to the tyrosyl-DNA phosphodiesterase family.</text>
</comment>